<feature type="region of interest" description="Disordered" evidence="1">
    <location>
        <begin position="52"/>
        <end position="73"/>
    </location>
</feature>
<accession>A0A0G4HES5</accession>
<feature type="compositionally biased region" description="Basic and acidic residues" evidence="1">
    <location>
        <begin position="62"/>
        <end position="73"/>
    </location>
</feature>
<organism evidence="2">
    <name type="scientific">Chromera velia CCMP2878</name>
    <dbReference type="NCBI Taxonomy" id="1169474"/>
    <lineage>
        <taxon>Eukaryota</taxon>
        <taxon>Sar</taxon>
        <taxon>Alveolata</taxon>
        <taxon>Colpodellida</taxon>
        <taxon>Chromeraceae</taxon>
        <taxon>Chromera</taxon>
    </lineage>
</organism>
<evidence type="ECO:0000256" key="1">
    <source>
        <dbReference type="SAM" id="MobiDB-lite"/>
    </source>
</evidence>
<name>A0A0G4HES5_9ALVE</name>
<dbReference type="AlphaFoldDB" id="A0A0G4HES5"/>
<dbReference type="VEuPathDB" id="CryptoDB:Cvel_26684"/>
<sequence>MGRTRISDGKGRHLGYEGLVSRMRKTGISDEKDRCLGWEGLASWTGTTVSQKGRIGTSEDIPDGKDQCYKMKQ</sequence>
<protein>
    <submittedName>
        <fullName evidence="2">Uncharacterized protein</fullName>
    </submittedName>
</protein>
<dbReference type="EMBL" id="CDMZ01002434">
    <property type="protein sequence ID" value="CEM42356.1"/>
    <property type="molecule type" value="Genomic_DNA"/>
</dbReference>
<gene>
    <name evidence="2" type="ORF">Cvel_26684</name>
</gene>
<proteinExistence type="predicted"/>
<reference evidence="2" key="1">
    <citation type="submission" date="2014-11" db="EMBL/GenBank/DDBJ databases">
        <authorList>
            <person name="Otto D Thomas"/>
            <person name="Naeem Raeece"/>
        </authorList>
    </citation>
    <scope>NUCLEOTIDE SEQUENCE</scope>
</reference>
<evidence type="ECO:0000313" key="2">
    <source>
        <dbReference type="EMBL" id="CEM42356.1"/>
    </source>
</evidence>